<keyword evidence="2" id="KW-1185">Reference proteome</keyword>
<sequence length="132" mass="14882">MMRSLDQRVDLYELEAFALQCALQRYLHDLMARSTMRPVPLAEAMSIKPVSRIVQRLQKMANGGWTRPARGGRRPVARARPLRLEVDELLQLNALHKAGELSALLPGHRDPLQVGLGKVHQRAQNLSELFAV</sequence>
<dbReference type="EMBL" id="FRAS01000024">
    <property type="protein sequence ID" value="SHL87231.1"/>
    <property type="molecule type" value="Genomic_DNA"/>
</dbReference>
<dbReference type="Proteomes" id="UP000183947">
    <property type="component" value="Unassembled WGS sequence"/>
</dbReference>
<dbReference type="RefSeq" id="WP_073287981.1">
    <property type="nucleotide sequence ID" value="NZ_FRAS01000024.1"/>
</dbReference>
<gene>
    <name evidence="1" type="ORF">SAMN02746009_03529</name>
</gene>
<dbReference type="STRING" id="1121959.SAMN02746009_03529"/>
<organism evidence="1 2">
    <name type="scientific">Hymenobacter psychrotolerans DSM 18569</name>
    <dbReference type="NCBI Taxonomy" id="1121959"/>
    <lineage>
        <taxon>Bacteria</taxon>
        <taxon>Pseudomonadati</taxon>
        <taxon>Bacteroidota</taxon>
        <taxon>Cytophagia</taxon>
        <taxon>Cytophagales</taxon>
        <taxon>Hymenobacteraceae</taxon>
        <taxon>Hymenobacter</taxon>
    </lineage>
</organism>
<reference evidence="2" key="1">
    <citation type="submission" date="2016-11" db="EMBL/GenBank/DDBJ databases">
        <authorList>
            <person name="Varghese N."/>
            <person name="Submissions S."/>
        </authorList>
    </citation>
    <scope>NUCLEOTIDE SEQUENCE [LARGE SCALE GENOMIC DNA]</scope>
    <source>
        <strain evidence="2">DSM 18569</strain>
    </source>
</reference>
<evidence type="ECO:0000313" key="2">
    <source>
        <dbReference type="Proteomes" id="UP000183947"/>
    </source>
</evidence>
<dbReference type="AlphaFoldDB" id="A0A1M7E655"/>
<accession>A0A1M7E655</accession>
<name>A0A1M7E655_9BACT</name>
<protein>
    <submittedName>
        <fullName evidence="1">Uncharacterized protein</fullName>
    </submittedName>
</protein>
<proteinExistence type="predicted"/>
<evidence type="ECO:0000313" key="1">
    <source>
        <dbReference type="EMBL" id="SHL87231.1"/>
    </source>
</evidence>